<evidence type="ECO:0000313" key="2">
    <source>
        <dbReference type="Proteomes" id="UP000317176"/>
    </source>
</evidence>
<protein>
    <submittedName>
        <fullName evidence="1">Uncharacterized protein</fullName>
    </submittedName>
</protein>
<sequence>MGFISKWAGLLGLLALLVGGDQIRINRPDHKYRLTVEVTTPDGTKSGSGILAVVPDRNYNRSGRTTMRGEAVFVDLGRGKNLVALLAHQQGAKLDLDDINYVALRAYGAARGSRVSFKDMSRQAGIVPVQGELIPVLVSFGDLKDPNSARLVATDHAGAILGDGYAIRGLTAEAVPNGFWPIDFGGALGEPVTRGIEARLPWLAVPGEAAATALKAAGLPLEGGVEAREAFARK</sequence>
<dbReference type="RefSeq" id="WP_145630117.1">
    <property type="nucleotide sequence ID" value="NZ_CP088014.1"/>
</dbReference>
<evidence type="ECO:0000313" key="1">
    <source>
        <dbReference type="EMBL" id="TWI08891.1"/>
    </source>
</evidence>
<gene>
    <name evidence="1" type="ORF">IQ17_01715</name>
</gene>
<dbReference type="AlphaFoldDB" id="A0A562LMR1"/>
<keyword evidence="2" id="KW-1185">Reference proteome</keyword>
<reference evidence="1 2" key="1">
    <citation type="journal article" date="2015" name="Stand. Genomic Sci.">
        <title>Genomic Encyclopedia of Bacterial and Archaeal Type Strains, Phase III: the genomes of soil and plant-associated and newly described type strains.</title>
        <authorList>
            <person name="Whitman W.B."/>
            <person name="Woyke T."/>
            <person name="Klenk H.P."/>
            <person name="Zhou Y."/>
            <person name="Lilburn T.G."/>
            <person name="Beck B.J."/>
            <person name="De Vos P."/>
            <person name="Vandamme P."/>
            <person name="Eisen J.A."/>
            <person name="Garrity G."/>
            <person name="Hugenholtz P."/>
            <person name="Kyrpides N.C."/>
        </authorList>
    </citation>
    <scope>NUCLEOTIDE SEQUENCE [LARGE SCALE GENOMIC DNA]</scope>
    <source>
        <strain evidence="1 2">CGMCC 1.10947</strain>
    </source>
</reference>
<dbReference type="OrthoDB" id="7428686at2"/>
<name>A0A562LMR1_9BRAD</name>
<proteinExistence type="predicted"/>
<comment type="caution">
    <text evidence="1">The sequence shown here is derived from an EMBL/GenBank/DDBJ whole genome shotgun (WGS) entry which is preliminary data.</text>
</comment>
<dbReference type="Proteomes" id="UP000317176">
    <property type="component" value="Unassembled WGS sequence"/>
</dbReference>
<dbReference type="EMBL" id="VLKL01000003">
    <property type="protein sequence ID" value="TWI08891.1"/>
    <property type="molecule type" value="Genomic_DNA"/>
</dbReference>
<accession>A0A562LMR1</accession>
<organism evidence="1 2">
    <name type="scientific">Bradyrhizobium daqingense</name>
    <dbReference type="NCBI Taxonomy" id="993502"/>
    <lineage>
        <taxon>Bacteria</taxon>
        <taxon>Pseudomonadati</taxon>
        <taxon>Pseudomonadota</taxon>
        <taxon>Alphaproteobacteria</taxon>
        <taxon>Hyphomicrobiales</taxon>
        <taxon>Nitrobacteraceae</taxon>
        <taxon>Bradyrhizobium</taxon>
    </lineage>
</organism>